<evidence type="ECO:0000313" key="8">
    <source>
        <dbReference type="Ensembl" id="ENSPKIP00000001455.1"/>
    </source>
</evidence>
<dbReference type="GO" id="GO:0045944">
    <property type="term" value="P:positive regulation of transcription by RNA polymerase II"/>
    <property type="evidence" value="ECO:0007669"/>
    <property type="project" value="TreeGrafter"/>
</dbReference>
<evidence type="ECO:0000256" key="4">
    <source>
        <dbReference type="ARBA" id="ARBA00023015"/>
    </source>
</evidence>
<name>A0A3B3Q741_9TELE</name>
<feature type="compositionally biased region" description="Low complexity" evidence="7">
    <location>
        <begin position="208"/>
        <end position="230"/>
    </location>
</feature>
<protein>
    <submittedName>
        <fullName evidence="8">Peroxisome proliferator-activated receptor gamma, coactivator 1 beta</fullName>
    </submittedName>
</protein>
<dbReference type="AlphaFoldDB" id="A0A3B3Q741"/>
<dbReference type="GO" id="GO:0005634">
    <property type="term" value="C:nucleus"/>
    <property type="evidence" value="ECO:0007669"/>
    <property type="project" value="UniProtKB-SubCell"/>
</dbReference>
<keyword evidence="2" id="KW-0597">Phosphoprotein</keyword>
<feature type="region of interest" description="Disordered" evidence="7">
    <location>
        <begin position="530"/>
        <end position="549"/>
    </location>
</feature>
<feature type="region of interest" description="Disordered" evidence="7">
    <location>
        <begin position="315"/>
        <end position="396"/>
    </location>
</feature>
<feature type="region of interest" description="Disordered" evidence="7">
    <location>
        <begin position="584"/>
        <end position="640"/>
    </location>
</feature>
<dbReference type="PANTHER" id="PTHR15528">
    <property type="entry name" value="PEROXISOME PROLIFERATOR ACTIVATED RECEPTOR GAMMA COACTIVATOR 1 PGC-1 -RELATED"/>
    <property type="match status" value="1"/>
</dbReference>
<feature type="compositionally biased region" description="Acidic residues" evidence="7">
    <location>
        <begin position="120"/>
        <end position="134"/>
    </location>
</feature>
<dbReference type="Ensembl" id="ENSPKIT00000025375.1">
    <property type="protein sequence ID" value="ENSPKIP00000001455.1"/>
    <property type="gene ID" value="ENSPKIG00000019743.1"/>
</dbReference>
<dbReference type="InterPro" id="IPR034605">
    <property type="entry name" value="PGC-1"/>
</dbReference>
<reference evidence="8" key="2">
    <citation type="submission" date="2025-09" db="UniProtKB">
        <authorList>
            <consortium name="Ensembl"/>
        </authorList>
    </citation>
    <scope>IDENTIFICATION</scope>
</reference>
<evidence type="ECO:0000256" key="7">
    <source>
        <dbReference type="SAM" id="MobiDB-lite"/>
    </source>
</evidence>
<sequence length="754" mass="82401">MADGASLLDEELSSFVFNYLTESSGSQNGEGEVSSDRLDVDFSDIDLSQLDASDFDSVSCLNELHWYNDQSDGSPTSTQYSTGDPEFFEIEEENAALLAALTDSLDEVGGLGVFPSLGEGLEEEEEEEEEDLPQDNEPFPGSLSPETEDPSLGDSVWERKPRPPRPAGRPCSELHRHLITLQQVGDAASVDTEEDSESDLERDDQDESSSGSEAESCASSEAAESQFSSEQELRGVVELITYMHTYCLPSRKHGAGVRPECPQSRPSAACPRPPPLAVPGSRTRVPLARPREFRRHSLLRELLEAVKTFDVSKPYRLQSPPYSHGRPMAPDRKSEGVPQSELKDSGAPEATAGQRSSSGDTSFSVRRSRRLASFPSRFARKSQVGPGRPRAESVTGRCCEEAGPAKLRCTKLPAKETQCGGGSCKAVAPRTAQLDSPYSQNEKRSQLCLPLAPKSTGVPQYPSKPFEQNLSVELCGTAGLTPPTTPPHKSVEDEPFRPEGRAEGPPRGSWLSRAHPRKLLEQTELYAQLRGISQPDAEGRAQGPVHRTFGDHDYCLQGLAGKEGGARGRPYGGQLRPEDLLTSNALDSHSGEGELPHSPQNTEGSSTCPSPDHCCPPDSPGQLSFSREDSETGPGDEQSSQAFDDCQVFYIHNLPCGVTRAMLCERFEALGEPRDCKIIVKDRERCGVVTFRQPPGGSVQRHRWELPPRNGSPRKFSRKRYIDLDEAGPGPVKSKYDALDFDTLLKEAQRSLHR</sequence>
<evidence type="ECO:0000256" key="2">
    <source>
        <dbReference type="ARBA" id="ARBA00022553"/>
    </source>
</evidence>
<proteinExistence type="predicted"/>
<dbReference type="GO" id="GO:0003712">
    <property type="term" value="F:transcription coregulator activity"/>
    <property type="evidence" value="ECO:0007669"/>
    <property type="project" value="InterPro"/>
</dbReference>
<evidence type="ECO:0000256" key="3">
    <source>
        <dbReference type="ARBA" id="ARBA00022884"/>
    </source>
</evidence>
<dbReference type="PANTHER" id="PTHR15528:SF12">
    <property type="entry name" value="PEROXISOME PROLIFERATOR-ACTIVATED RECEPTOR GAMMA COACTIVATOR 1-BETA"/>
    <property type="match status" value="1"/>
</dbReference>
<comment type="subcellular location">
    <subcellularLocation>
        <location evidence="1">Nucleus</location>
    </subcellularLocation>
</comment>
<feature type="compositionally biased region" description="Basic and acidic residues" evidence="7">
    <location>
        <begin position="489"/>
        <end position="504"/>
    </location>
</feature>
<keyword evidence="9" id="KW-1185">Reference proteome</keyword>
<dbReference type="GeneTree" id="ENSGT00950000183137"/>
<feature type="region of interest" description="Disordered" evidence="7">
    <location>
        <begin position="110"/>
        <end position="231"/>
    </location>
</feature>
<dbReference type="GO" id="GO:0003723">
    <property type="term" value="F:RNA binding"/>
    <property type="evidence" value="ECO:0007669"/>
    <property type="project" value="UniProtKB-KW"/>
</dbReference>
<dbReference type="STRING" id="1676925.ENSPKIP00000001455"/>
<organism evidence="8 9">
    <name type="scientific">Paramormyrops kingsleyae</name>
    <dbReference type="NCBI Taxonomy" id="1676925"/>
    <lineage>
        <taxon>Eukaryota</taxon>
        <taxon>Metazoa</taxon>
        <taxon>Chordata</taxon>
        <taxon>Craniata</taxon>
        <taxon>Vertebrata</taxon>
        <taxon>Euteleostomi</taxon>
        <taxon>Actinopterygii</taxon>
        <taxon>Neopterygii</taxon>
        <taxon>Teleostei</taxon>
        <taxon>Osteoglossocephala</taxon>
        <taxon>Osteoglossomorpha</taxon>
        <taxon>Osteoglossiformes</taxon>
        <taxon>Mormyridae</taxon>
        <taxon>Paramormyrops</taxon>
    </lineage>
</organism>
<dbReference type="Proteomes" id="UP000261540">
    <property type="component" value="Unplaced"/>
</dbReference>
<dbReference type="InterPro" id="IPR035979">
    <property type="entry name" value="RBD_domain_sf"/>
</dbReference>
<feature type="compositionally biased region" description="Polar residues" evidence="7">
    <location>
        <begin position="353"/>
        <end position="365"/>
    </location>
</feature>
<dbReference type="SUPFAM" id="SSF54928">
    <property type="entry name" value="RNA-binding domain, RBD"/>
    <property type="match status" value="1"/>
</dbReference>
<feature type="region of interest" description="Disordered" evidence="7">
    <location>
        <begin position="251"/>
        <end position="283"/>
    </location>
</feature>
<accession>A0A3B3Q741</accession>
<keyword evidence="4" id="KW-0805">Transcription regulation</keyword>
<evidence type="ECO:0000256" key="5">
    <source>
        <dbReference type="ARBA" id="ARBA00023163"/>
    </source>
</evidence>
<evidence type="ECO:0000313" key="9">
    <source>
        <dbReference type="Proteomes" id="UP000261540"/>
    </source>
</evidence>
<feature type="compositionally biased region" description="Basic and acidic residues" evidence="7">
    <location>
        <begin position="329"/>
        <end position="346"/>
    </location>
</feature>
<reference evidence="8" key="1">
    <citation type="submission" date="2025-08" db="UniProtKB">
        <authorList>
            <consortium name="Ensembl"/>
        </authorList>
    </citation>
    <scope>IDENTIFICATION</scope>
</reference>
<evidence type="ECO:0000256" key="6">
    <source>
        <dbReference type="ARBA" id="ARBA00023242"/>
    </source>
</evidence>
<feature type="region of interest" description="Disordered" evidence="7">
    <location>
        <begin position="431"/>
        <end position="516"/>
    </location>
</feature>
<feature type="region of interest" description="Disordered" evidence="7">
    <location>
        <begin position="707"/>
        <end position="733"/>
    </location>
</feature>
<keyword evidence="5" id="KW-0804">Transcription</keyword>
<keyword evidence="6" id="KW-0539">Nucleus</keyword>
<evidence type="ECO:0000256" key="1">
    <source>
        <dbReference type="ARBA" id="ARBA00004123"/>
    </source>
</evidence>
<feature type="compositionally biased region" description="Acidic residues" evidence="7">
    <location>
        <begin position="191"/>
        <end position="207"/>
    </location>
</feature>
<keyword evidence="3" id="KW-0694">RNA-binding</keyword>